<feature type="compositionally biased region" description="Polar residues" evidence="2">
    <location>
        <begin position="53"/>
        <end position="74"/>
    </location>
</feature>
<feature type="compositionally biased region" description="Polar residues" evidence="2">
    <location>
        <begin position="82"/>
        <end position="93"/>
    </location>
</feature>
<feature type="compositionally biased region" description="Low complexity" evidence="2">
    <location>
        <begin position="282"/>
        <end position="293"/>
    </location>
</feature>
<reference evidence="3 4" key="1">
    <citation type="journal article" date="2011" name="Science">
        <title>Comparative functional genomics of the fission yeasts.</title>
        <authorList>
            <person name="Rhind N."/>
            <person name="Chen Z."/>
            <person name="Yassour M."/>
            <person name="Thompson D.A."/>
            <person name="Haas B.J."/>
            <person name="Habib N."/>
            <person name="Wapinski I."/>
            <person name="Roy S."/>
            <person name="Lin M.F."/>
            <person name="Heiman D.I."/>
            <person name="Young S.K."/>
            <person name="Furuya K."/>
            <person name="Guo Y."/>
            <person name="Pidoux A."/>
            <person name="Chen H.M."/>
            <person name="Robbertse B."/>
            <person name="Goldberg J.M."/>
            <person name="Aoki K."/>
            <person name="Bayne E.H."/>
            <person name="Berlin A.M."/>
            <person name="Desjardins C.A."/>
            <person name="Dobbs E."/>
            <person name="Dukaj L."/>
            <person name="Fan L."/>
            <person name="FitzGerald M.G."/>
            <person name="French C."/>
            <person name="Gujja S."/>
            <person name="Hansen K."/>
            <person name="Keifenheim D."/>
            <person name="Levin J.Z."/>
            <person name="Mosher R.A."/>
            <person name="Mueller C.A."/>
            <person name="Pfiffner J."/>
            <person name="Priest M."/>
            <person name="Russ C."/>
            <person name="Smialowska A."/>
            <person name="Swoboda P."/>
            <person name="Sykes S.M."/>
            <person name="Vaughn M."/>
            <person name="Vengrova S."/>
            <person name="Yoder R."/>
            <person name="Zeng Q."/>
            <person name="Allshire R."/>
            <person name="Baulcombe D."/>
            <person name="Birren B.W."/>
            <person name="Brown W."/>
            <person name="Ekwall K."/>
            <person name="Kellis M."/>
            <person name="Leatherwood J."/>
            <person name="Levin H."/>
            <person name="Margalit H."/>
            <person name="Martienssen R."/>
            <person name="Nieduszynski C.A."/>
            <person name="Spatafora J.W."/>
            <person name="Friedman N."/>
            <person name="Dalgaard J.Z."/>
            <person name="Baumann P."/>
            <person name="Niki H."/>
            <person name="Regev A."/>
            <person name="Nusbaum C."/>
        </authorList>
    </citation>
    <scope>NUCLEOTIDE SEQUENCE [LARGE SCALE GENOMIC DNA]</scope>
    <source>
        <strain evidence="4">yFS286</strain>
    </source>
</reference>
<evidence type="ECO:0000313" key="3">
    <source>
        <dbReference type="EMBL" id="EPX75299.1"/>
    </source>
</evidence>
<dbReference type="GO" id="GO:0007039">
    <property type="term" value="P:protein catabolic process in the vacuole"/>
    <property type="evidence" value="ECO:0007669"/>
    <property type="project" value="TreeGrafter"/>
</dbReference>
<dbReference type="Proteomes" id="UP000016088">
    <property type="component" value="Unassembled WGS sequence"/>
</dbReference>
<feature type="compositionally biased region" description="Polar residues" evidence="2">
    <location>
        <begin position="294"/>
        <end position="303"/>
    </location>
</feature>
<dbReference type="AlphaFoldDB" id="S9RMV7"/>
<keyword evidence="4" id="KW-1185">Reference proteome</keyword>
<dbReference type="Pfam" id="PF09783">
    <property type="entry name" value="Vac_ImportDeg"/>
    <property type="match status" value="1"/>
</dbReference>
<sequence>MPRPLTNFTENVASFTHGPGFYDSNPDWYNSQSLHRAYPSLNQRNRRNSNNNIPPASMSNTRPSSNSALNSQSLPRPGRVSSGYSSFPHSNNRQSRRSVGLSRSNATRISRRSIPDWIEMLTEMNFDEAFPLPALFSSHTERLVDRVLRLNRYLQANDHRDASLGLSSISPRDQRAEPVALRPPFSFSPTPSQPSADNELSQSIFSHETDSRPISPHRSFPLVNNQHQYTDSHRSEYNSLSSDGSSSSTETTFQDHPIGNFSNSLHNSALSYLSSLAGREFNGSGNSSRSNSRPNITRKNSLSSLFTKHKRLHRLRKSRKSKGRVRFLSPSWWLRSGSVFEGTQLEGCHSISGLPSSTDPKDRWIVDVSIHFVDYQKMQLEGQLDAYPQNADSRSSSISTAWSGEILDFSESKNFATEKWSAPLEVDVCFWRKLSPFRSMDTDTFFDIITDVKKLSKVCEKYIFMRWKDILYLGSQVDGSNHKISGFYFCCLSRTTGNVQGYYYDPHNTACSQPLDLYPKNCSFSPSCAFL</sequence>
<dbReference type="VEuPathDB" id="FungiDB:SOCG_04542"/>
<dbReference type="eggNOG" id="KOG4635">
    <property type="taxonomic scope" value="Eukaryota"/>
</dbReference>
<feature type="region of interest" description="Disordered" evidence="2">
    <location>
        <begin position="181"/>
        <end position="201"/>
    </location>
</feature>
<feature type="compositionally biased region" description="Low complexity" evidence="2">
    <location>
        <begin position="183"/>
        <end position="195"/>
    </location>
</feature>
<evidence type="ECO:0000313" key="4">
    <source>
        <dbReference type="Proteomes" id="UP000016088"/>
    </source>
</evidence>
<dbReference type="EMBL" id="KE503206">
    <property type="protein sequence ID" value="EPX75299.1"/>
    <property type="molecule type" value="Genomic_DNA"/>
</dbReference>
<feature type="region of interest" description="Disordered" evidence="2">
    <location>
        <begin position="41"/>
        <end position="106"/>
    </location>
</feature>
<organism evidence="3 4">
    <name type="scientific">Schizosaccharomyces octosporus (strain yFS286)</name>
    <name type="common">Fission yeast</name>
    <name type="synonym">Octosporomyces octosporus</name>
    <dbReference type="NCBI Taxonomy" id="483514"/>
    <lineage>
        <taxon>Eukaryota</taxon>
        <taxon>Fungi</taxon>
        <taxon>Dikarya</taxon>
        <taxon>Ascomycota</taxon>
        <taxon>Taphrinomycotina</taxon>
        <taxon>Schizosaccharomycetes</taxon>
        <taxon>Schizosaccharomycetales</taxon>
        <taxon>Schizosaccharomycetaceae</taxon>
        <taxon>Schizosaccharomyces</taxon>
    </lineage>
</organism>
<evidence type="ECO:0000256" key="1">
    <source>
        <dbReference type="ARBA" id="ARBA00061469"/>
    </source>
</evidence>
<dbReference type="RefSeq" id="XP_013017742.1">
    <property type="nucleotide sequence ID" value="XM_013162288.1"/>
</dbReference>
<dbReference type="GO" id="GO:0034657">
    <property type="term" value="C:GID complex"/>
    <property type="evidence" value="ECO:0007669"/>
    <property type="project" value="TreeGrafter"/>
</dbReference>
<feature type="region of interest" description="Disordered" evidence="2">
    <location>
        <begin position="281"/>
        <end position="303"/>
    </location>
</feature>
<dbReference type="InterPro" id="IPR018618">
    <property type="entry name" value="GID4/10-like"/>
</dbReference>
<dbReference type="PANTHER" id="PTHR14534:SF3">
    <property type="entry name" value="GID COMPLEX SUBUNIT 4 HOMOLOG"/>
    <property type="match status" value="1"/>
</dbReference>
<dbReference type="GeneID" id="25033504"/>
<dbReference type="GO" id="GO:0043161">
    <property type="term" value="P:proteasome-mediated ubiquitin-dependent protein catabolic process"/>
    <property type="evidence" value="ECO:0007669"/>
    <property type="project" value="TreeGrafter"/>
</dbReference>
<name>S9RMV7_SCHOY</name>
<evidence type="ECO:0000256" key="2">
    <source>
        <dbReference type="SAM" id="MobiDB-lite"/>
    </source>
</evidence>
<dbReference type="HOGENOM" id="CLU_508210_0_0_1"/>
<dbReference type="GO" id="GO:0005773">
    <property type="term" value="C:vacuole"/>
    <property type="evidence" value="ECO:0007669"/>
    <property type="project" value="GOC"/>
</dbReference>
<gene>
    <name evidence="3" type="ORF">SOCG_04542</name>
</gene>
<feature type="compositionally biased region" description="Low complexity" evidence="2">
    <location>
        <begin position="237"/>
        <end position="248"/>
    </location>
</feature>
<proteinExistence type="inferred from homology"/>
<dbReference type="GO" id="GO:0006623">
    <property type="term" value="P:protein targeting to vacuole"/>
    <property type="evidence" value="ECO:0007669"/>
    <property type="project" value="TreeGrafter"/>
</dbReference>
<dbReference type="OMA" id="YLQANDH"/>
<accession>S9RMV7</accession>
<comment type="similarity">
    <text evidence="1">Belongs to the GID4/VID24 family.</text>
</comment>
<dbReference type="PANTHER" id="PTHR14534">
    <property type="entry name" value="VACUOLAR IMPORT AND DEGRADATION PROTEIN 24"/>
    <property type="match status" value="1"/>
</dbReference>
<dbReference type="OrthoDB" id="62at2759"/>
<protein>
    <submittedName>
        <fullName evidence="3">Vid24 family protein</fullName>
    </submittedName>
</protein>
<feature type="compositionally biased region" description="Polar residues" evidence="2">
    <location>
        <begin position="249"/>
        <end position="260"/>
    </location>
</feature>
<feature type="region of interest" description="Disordered" evidence="2">
    <location>
        <begin position="228"/>
        <end position="260"/>
    </location>
</feature>
<dbReference type="GO" id="GO:0045721">
    <property type="term" value="P:negative regulation of gluconeogenesis"/>
    <property type="evidence" value="ECO:0007669"/>
    <property type="project" value="TreeGrafter"/>
</dbReference>